<organism evidence="1 2">
    <name type="scientific">Ectobacillus funiculus</name>
    <dbReference type="NCBI Taxonomy" id="137993"/>
    <lineage>
        <taxon>Bacteria</taxon>
        <taxon>Bacillati</taxon>
        <taxon>Bacillota</taxon>
        <taxon>Bacilli</taxon>
        <taxon>Bacillales</taxon>
        <taxon>Bacillaceae</taxon>
        <taxon>Ectobacillus</taxon>
    </lineage>
</organism>
<protein>
    <submittedName>
        <fullName evidence="1">Uncharacterized protein</fullName>
    </submittedName>
</protein>
<dbReference type="Gene3D" id="3.20.20.140">
    <property type="entry name" value="Metal-dependent hydrolases"/>
    <property type="match status" value="1"/>
</dbReference>
<dbReference type="Proteomes" id="UP001589609">
    <property type="component" value="Unassembled WGS sequence"/>
</dbReference>
<evidence type="ECO:0000313" key="2">
    <source>
        <dbReference type="Proteomes" id="UP001589609"/>
    </source>
</evidence>
<keyword evidence="2" id="KW-1185">Reference proteome</keyword>
<evidence type="ECO:0000313" key="1">
    <source>
        <dbReference type="EMBL" id="MFB9759523.1"/>
    </source>
</evidence>
<dbReference type="EMBL" id="JBHMAF010000073">
    <property type="protein sequence ID" value="MFB9759523.1"/>
    <property type="molecule type" value="Genomic_DNA"/>
</dbReference>
<sequence length="69" mass="8052">MKHPLYNEEHEMRARELAERYGLVQTGSSDFHGFYGDSGAQLGSKNIGMAHFEELKKRKEQLERKKEQV</sequence>
<accession>A0ABV5WGH7</accession>
<proteinExistence type="predicted"/>
<reference evidence="1 2" key="1">
    <citation type="submission" date="2024-09" db="EMBL/GenBank/DDBJ databases">
        <authorList>
            <person name="Sun Q."/>
            <person name="Mori K."/>
        </authorList>
    </citation>
    <scope>NUCLEOTIDE SEQUENCE [LARGE SCALE GENOMIC DNA]</scope>
    <source>
        <strain evidence="1 2">JCM 11201</strain>
    </source>
</reference>
<gene>
    <name evidence="1" type="ORF">ACFFMS_13930</name>
</gene>
<comment type="caution">
    <text evidence="1">The sequence shown here is derived from an EMBL/GenBank/DDBJ whole genome shotgun (WGS) entry which is preliminary data.</text>
</comment>
<name>A0ABV5WGH7_9BACI</name>